<comment type="caution">
    <text evidence="1">The sequence shown here is derived from an EMBL/GenBank/DDBJ whole genome shotgun (WGS) entry which is preliminary data.</text>
</comment>
<organism evidence="1 2">
    <name type="scientific">Crotalaria pallida</name>
    <name type="common">Smooth rattlebox</name>
    <name type="synonym">Crotalaria striata</name>
    <dbReference type="NCBI Taxonomy" id="3830"/>
    <lineage>
        <taxon>Eukaryota</taxon>
        <taxon>Viridiplantae</taxon>
        <taxon>Streptophyta</taxon>
        <taxon>Embryophyta</taxon>
        <taxon>Tracheophyta</taxon>
        <taxon>Spermatophyta</taxon>
        <taxon>Magnoliopsida</taxon>
        <taxon>eudicotyledons</taxon>
        <taxon>Gunneridae</taxon>
        <taxon>Pentapetalae</taxon>
        <taxon>rosids</taxon>
        <taxon>fabids</taxon>
        <taxon>Fabales</taxon>
        <taxon>Fabaceae</taxon>
        <taxon>Papilionoideae</taxon>
        <taxon>50 kb inversion clade</taxon>
        <taxon>genistoids sensu lato</taxon>
        <taxon>core genistoids</taxon>
        <taxon>Crotalarieae</taxon>
        <taxon>Crotalaria</taxon>
    </lineage>
</organism>
<dbReference type="Proteomes" id="UP001372338">
    <property type="component" value="Unassembled WGS sequence"/>
</dbReference>
<protein>
    <submittedName>
        <fullName evidence="1">Uncharacterized protein</fullName>
    </submittedName>
</protein>
<dbReference type="AlphaFoldDB" id="A0AAN9E022"/>
<evidence type="ECO:0000313" key="2">
    <source>
        <dbReference type="Proteomes" id="UP001372338"/>
    </source>
</evidence>
<name>A0AAN9E022_CROPI</name>
<dbReference type="EMBL" id="JAYWIO010000008">
    <property type="protein sequence ID" value="KAK7243576.1"/>
    <property type="molecule type" value="Genomic_DNA"/>
</dbReference>
<gene>
    <name evidence="1" type="ORF">RIF29_38380</name>
</gene>
<accession>A0AAN9E022</accession>
<reference evidence="1 2" key="1">
    <citation type="submission" date="2024-01" db="EMBL/GenBank/DDBJ databases">
        <title>The genomes of 5 underutilized Papilionoideae crops provide insights into root nodulation and disease resistanc.</title>
        <authorList>
            <person name="Yuan L."/>
        </authorList>
    </citation>
    <scope>NUCLEOTIDE SEQUENCE [LARGE SCALE GENOMIC DNA]</scope>
    <source>
        <strain evidence="1">ZHUSHIDOU_FW_LH</strain>
        <tissue evidence="1">Leaf</tissue>
    </source>
</reference>
<sequence>MSAALSCWILNPDKILQLNSIIILVGENSIFRMEGIHLTRAYKQTNSEGLKQVVPWRSEKQKKNGCGGLWIQEFSLRTNMVRSKSNMYYFSPFTFLLSLWND</sequence>
<proteinExistence type="predicted"/>
<keyword evidence="2" id="KW-1185">Reference proteome</keyword>
<evidence type="ECO:0000313" key="1">
    <source>
        <dbReference type="EMBL" id="KAK7243576.1"/>
    </source>
</evidence>